<name>A0AAE3KQ47_9CYAN</name>
<dbReference type="RefSeq" id="WP_254014786.1">
    <property type="nucleotide sequence ID" value="NZ_JAMZMM010000468.1"/>
</dbReference>
<reference evidence="1" key="1">
    <citation type="submission" date="2022-06" db="EMBL/GenBank/DDBJ databases">
        <title>New cyanobacteria of genus Symplocastrum in benthos of Lake Baikal.</title>
        <authorList>
            <person name="Sorokovikova E."/>
            <person name="Tikhonova I."/>
            <person name="Krasnopeev A."/>
            <person name="Evseev P."/>
            <person name="Gladkikh A."/>
            <person name="Belykh O."/>
        </authorList>
    </citation>
    <scope>NUCLEOTIDE SEQUENCE</scope>
    <source>
        <strain evidence="1">BBK-W-15</strain>
    </source>
</reference>
<accession>A0AAE3KQ47</accession>
<dbReference type="Proteomes" id="UP001204953">
    <property type="component" value="Unassembled WGS sequence"/>
</dbReference>
<evidence type="ECO:0000313" key="1">
    <source>
        <dbReference type="EMBL" id="MCP2732059.1"/>
    </source>
</evidence>
<dbReference type="EMBL" id="JAMZMM010000468">
    <property type="protein sequence ID" value="MCP2732059.1"/>
    <property type="molecule type" value="Genomic_DNA"/>
</dbReference>
<proteinExistence type="predicted"/>
<protein>
    <submittedName>
        <fullName evidence="1">Uncharacterized protein</fullName>
    </submittedName>
</protein>
<keyword evidence="2" id="KW-1185">Reference proteome</keyword>
<organism evidence="1 2">
    <name type="scientific">Limnofasciculus baicalensis BBK-W-15</name>
    <dbReference type="NCBI Taxonomy" id="2699891"/>
    <lineage>
        <taxon>Bacteria</taxon>
        <taxon>Bacillati</taxon>
        <taxon>Cyanobacteriota</taxon>
        <taxon>Cyanophyceae</taxon>
        <taxon>Coleofasciculales</taxon>
        <taxon>Coleofasciculaceae</taxon>
        <taxon>Limnofasciculus</taxon>
        <taxon>Limnofasciculus baicalensis</taxon>
    </lineage>
</organism>
<sequence length="150" mass="16059">MEPITLTALTTAIATIISTKALEKGGERLGEAVFEKSGKLVEKLRQKNKLHILTAEGDSQPPSDYGEAVLQLKGAAEANPDIAEAVIDVEAVVNNQPLEASKVIRELAAQIQSQPSVVNNFAKLAEEIKAEKGAMVAQSLVIHQQTNNYT</sequence>
<evidence type="ECO:0000313" key="2">
    <source>
        <dbReference type="Proteomes" id="UP001204953"/>
    </source>
</evidence>
<gene>
    <name evidence="1" type="ORF">NJ959_26885</name>
</gene>
<dbReference type="AlphaFoldDB" id="A0AAE3KQ47"/>
<comment type="caution">
    <text evidence="1">The sequence shown here is derived from an EMBL/GenBank/DDBJ whole genome shotgun (WGS) entry which is preliminary data.</text>
</comment>